<dbReference type="InterPro" id="IPR036291">
    <property type="entry name" value="NAD(P)-bd_dom_sf"/>
</dbReference>
<dbReference type="Pfam" id="PF03446">
    <property type="entry name" value="NAD_binding_2"/>
    <property type="match status" value="1"/>
</dbReference>
<protein>
    <submittedName>
        <fullName evidence="7">3-hydroxyisobutyrate dehydrogenase</fullName>
        <ecNumber evidence="7">1.1.1.31</ecNumber>
    </submittedName>
</protein>
<evidence type="ECO:0000256" key="1">
    <source>
        <dbReference type="ARBA" id="ARBA00009080"/>
    </source>
</evidence>
<feature type="domain" description="3-hydroxyisobutyrate dehydrogenase-like NAD-binding" evidence="6">
    <location>
        <begin position="169"/>
        <end position="286"/>
    </location>
</feature>
<evidence type="ECO:0000259" key="6">
    <source>
        <dbReference type="Pfam" id="PF14833"/>
    </source>
</evidence>
<dbReference type="PANTHER" id="PTHR43060">
    <property type="entry name" value="3-HYDROXYISOBUTYRATE DEHYDROGENASE-LIKE 1, MITOCHONDRIAL-RELATED"/>
    <property type="match status" value="1"/>
</dbReference>
<dbReference type="PANTHER" id="PTHR43060:SF15">
    <property type="entry name" value="3-HYDROXYISOBUTYRATE DEHYDROGENASE-LIKE 1, MITOCHONDRIAL-RELATED"/>
    <property type="match status" value="1"/>
</dbReference>
<dbReference type="GO" id="GO:0051287">
    <property type="term" value="F:NAD binding"/>
    <property type="evidence" value="ECO:0007669"/>
    <property type="project" value="InterPro"/>
</dbReference>
<dbReference type="InterPro" id="IPR002204">
    <property type="entry name" value="3-OH-isobutyrate_DH-rel_CS"/>
</dbReference>
<dbReference type="Pfam" id="PF14833">
    <property type="entry name" value="NAD_binding_11"/>
    <property type="match status" value="1"/>
</dbReference>
<dbReference type="AlphaFoldDB" id="A0A212IZ15"/>
<dbReference type="InterPro" id="IPR013328">
    <property type="entry name" value="6PGD_dom2"/>
</dbReference>
<reference evidence="7" key="1">
    <citation type="submission" date="2016-04" db="EMBL/GenBank/DDBJ databases">
        <authorList>
            <person name="Evans L.H."/>
            <person name="Alamgir A."/>
            <person name="Owens N."/>
            <person name="Weber N.D."/>
            <person name="Virtaneva K."/>
            <person name="Barbian K."/>
            <person name="Babar A."/>
            <person name="Rosenke K."/>
        </authorList>
    </citation>
    <scope>NUCLEOTIDE SEQUENCE</scope>
    <source>
        <strain evidence="7">86</strain>
    </source>
</reference>
<dbReference type="EMBL" id="FLUQ01000001">
    <property type="protein sequence ID" value="SBV92364.1"/>
    <property type="molecule type" value="Genomic_DNA"/>
</dbReference>
<dbReference type="GO" id="GO:0050661">
    <property type="term" value="F:NADP binding"/>
    <property type="evidence" value="ECO:0007669"/>
    <property type="project" value="InterPro"/>
</dbReference>
<gene>
    <name evidence="7" type="ORF">KL86DPRO_10349</name>
</gene>
<keyword evidence="3" id="KW-0520">NAD</keyword>
<evidence type="ECO:0000259" key="5">
    <source>
        <dbReference type="Pfam" id="PF03446"/>
    </source>
</evidence>
<feature type="domain" description="6-phosphogluconate dehydrogenase NADP-binding" evidence="5">
    <location>
        <begin position="9"/>
        <end position="166"/>
    </location>
</feature>
<dbReference type="InterPro" id="IPR008927">
    <property type="entry name" value="6-PGluconate_DH-like_C_sf"/>
</dbReference>
<dbReference type="InterPro" id="IPR029154">
    <property type="entry name" value="HIBADH-like_NADP-bd"/>
</dbReference>
<sequence>MEKQSGTRLGFIGLGKMGASMAKNLIARGFSLAVNDISEDRLAELASIGAAVARDSRELASCPVIILCLPGNNQVREILTGGNGLLPLLNPGQTVLDMSTTTVSFAREMHALFAAKGVRLLDAPISGGLGGARDGTLTIMAGGERDTFDRALPYFSAMGKNILYMGGPGCGQLTKAVNNVLYNISMAALAEVVPIAIASGLDPKQITEVINSSTGRSFCSEFFLPRILRREFTGAYAMGSAYKDMINLGEIALYEAIPAPVIEAATLTYKTALRKGYGDQDKSAMMLLFEDLLNVKLAEK</sequence>
<dbReference type="Gene3D" id="3.40.50.720">
    <property type="entry name" value="NAD(P)-binding Rossmann-like Domain"/>
    <property type="match status" value="1"/>
</dbReference>
<dbReference type="InterPro" id="IPR015815">
    <property type="entry name" value="HIBADH-related"/>
</dbReference>
<dbReference type="GO" id="GO:0008442">
    <property type="term" value="F:3-hydroxyisobutyrate dehydrogenase activity"/>
    <property type="evidence" value="ECO:0007669"/>
    <property type="project" value="UniProtKB-EC"/>
</dbReference>
<dbReference type="EC" id="1.1.1.31" evidence="7"/>
<evidence type="ECO:0000256" key="3">
    <source>
        <dbReference type="ARBA" id="ARBA00023027"/>
    </source>
</evidence>
<dbReference type="PIRSF" id="PIRSF000103">
    <property type="entry name" value="HIBADH"/>
    <property type="match status" value="1"/>
</dbReference>
<proteinExistence type="inferred from homology"/>
<dbReference type="PROSITE" id="PS00895">
    <property type="entry name" value="3_HYDROXYISOBUT_DH"/>
    <property type="match status" value="1"/>
</dbReference>
<feature type="active site" evidence="4">
    <location>
        <position position="175"/>
    </location>
</feature>
<evidence type="ECO:0000256" key="4">
    <source>
        <dbReference type="PIRSR" id="PIRSR000103-1"/>
    </source>
</evidence>
<accession>A0A212IZ15</accession>
<evidence type="ECO:0000313" key="7">
    <source>
        <dbReference type="EMBL" id="SBV92364.1"/>
    </source>
</evidence>
<keyword evidence="2 7" id="KW-0560">Oxidoreductase</keyword>
<dbReference type="GO" id="GO:0016054">
    <property type="term" value="P:organic acid catabolic process"/>
    <property type="evidence" value="ECO:0007669"/>
    <property type="project" value="UniProtKB-ARBA"/>
</dbReference>
<dbReference type="InterPro" id="IPR006115">
    <property type="entry name" value="6PGDH_NADP-bd"/>
</dbReference>
<name>A0A212IZ15_9DELT</name>
<dbReference type="Gene3D" id="1.10.1040.10">
    <property type="entry name" value="N-(1-d-carboxylethyl)-l-norvaline Dehydrogenase, domain 2"/>
    <property type="match status" value="1"/>
</dbReference>
<dbReference type="SUPFAM" id="SSF51735">
    <property type="entry name" value="NAD(P)-binding Rossmann-fold domains"/>
    <property type="match status" value="1"/>
</dbReference>
<evidence type="ECO:0000256" key="2">
    <source>
        <dbReference type="ARBA" id="ARBA00023002"/>
    </source>
</evidence>
<dbReference type="SUPFAM" id="SSF48179">
    <property type="entry name" value="6-phosphogluconate dehydrogenase C-terminal domain-like"/>
    <property type="match status" value="1"/>
</dbReference>
<comment type="similarity">
    <text evidence="1">Belongs to the HIBADH-related family.</text>
</comment>
<organism evidence="7">
    <name type="scientific">uncultured delta proteobacterium</name>
    <dbReference type="NCBI Taxonomy" id="34034"/>
    <lineage>
        <taxon>Bacteria</taxon>
        <taxon>Deltaproteobacteria</taxon>
        <taxon>environmental samples</taxon>
    </lineage>
</organism>